<dbReference type="SUPFAM" id="SSF48452">
    <property type="entry name" value="TPR-like"/>
    <property type="match status" value="1"/>
</dbReference>
<proteinExistence type="predicted"/>
<dbReference type="RefSeq" id="WP_020000999.1">
    <property type="nucleotide sequence ID" value="NZ_CP192219.1"/>
</dbReference>
<gene>
    <name evidence="1" type="ORF">SAMN05660830_02326</name>
</gene>
<dbReference type="AlphaFoldDB" id="A0A8G2CAS9"/>
<dbReference type="InterPro" id="IPR011990">
    <property type="entry name" value="TPR-like_helical_dom_sf"/>
</dbReference>
<dbReference type="Proteomes" id="UP000184001">
    <property type="component" value="Unassembled WGS sequence"/>
</dbReference>
<evidence type="ECO:0000313" key="1">
    <source>
        <dbReference type="EMBL" id="SHJ38926.1"/>
    </source>
</evidence>
<organism evidence="1 2">
    <name type="scientific">Halodesulfovibrio aestuarii</name>
    <dbReference type="NCBI Taxonomy" id="126333"/>
    <lineage>
        <taxon>Bacteria</taxon>
        <taxon>Pseudomonadati</taxon>
        <taxon>Thermodesulfobacteriota</taxon>
        <taxon>Desulfovibrionia</taxon>
        <taxon>Desulfovibrionales</taxon>
        <taxon>Desulfovibrionaceae</taxon>
        <taxon>Halodesulfovibrio</taxon>
    </lineage>
</organism>
<protein>
    <recommendedName>
        <fullName evidence="3">Tetratricopeptide repeat protein</fullName>
    </recommendedName>
</protein>
<accession>A0A8G2CAS9</accession>
<name>A0A8G2CAS9_9BACT</name>
<reference evidence="1 2" key="1">
    <citation type="submission" date="2016-11" db="EMBL/GenBank/DDBJ databases">
        <authorList>
            <person name="Varghese N."/>
            <person name="Submissions S."/>
        </authorList>
    </citation>
    <scope>NUCLEOTIDE SEQUENCE [LARGE SCALE GENOMIC DNA]</scope>
    <source>
        <strain evidence="1 2">DSM 17919</strain>
    </source>
</reference>
<dbReference type="EMBL" id="FQZR01000005">
    <property type="protein sequence ID" value="SHJ38926.1"/>
    <property type="molecule type" value="Genomic_DNA"/>
</dbReference>
<dbReference type="Gene3D" id="1.25.40.10">
    <property type="entry name" value="Tetratricopeptide repeat domain"/>
    <property type="match status" value="1"/>
</dbReference>
<sequence length="216" mass="24474">MKDDSKAAKEHIARAKAYFQRHDILRTTASVIASLRLVLAGKVTGIDRITVDSALKEVLHNMNRVTEVKKMFPRGILYAKGHEKNVHDSLVKLFLELKKIQDSESYNEQRNRKLTLDKALNRGRRYLSSGKLQDATEAFEEAKALYVDEHSMFRMIGEWCLACKQPKVAMKYLKKAVAVDPDTRKAKRILLDAVVATGDKVGAAKLKAQLQEDYSE</sequence>
<comment type="caution">
    <text evidence="1">The sequence shown here is derived from an EMBL/GenBank/DDBJ whole genome shotgun (WGS) entry which is preliminary data.</text>
</comment>
<evidence type="ECO:0008006" key="3">
    <source>
        <dbReference type="Google" id="ProtNLM"/>
    </source>
</evidence>
<evidence type="ECO:0000313" key="2">
    <source>
        <dbReference type="Proteomes" id="UP000184001"/>
    </source>
</evidence>